<evidence type="ECO:0000313" key="5">
    <source>
        <dbReference type="EMBL" id="KAJ8658649.1"/>
    </source>
</evidence>
<proteinExistence type="inferred from homology"/>
<keyword evidence="3" id="KW-0472">Membrane</keyword>
<dbReference type="InterPro" id="IPR027417">
    <property type="entry name" value="P-loop_NTPase"/>
</dbReference>
<dbReference type="PANTHER" id="PTHR18884">
    <property type="entry name" value="SEPTIN"/>
    <property type="match status" value="1"/>
</dbReference>
<feature type="region of interest" description="Disordered" evidence="2">
    <location>
        <begin position="1"/>
        <end position="35"/>
    </location>
</feature>
<dbReference type="GeneID" id="83213101"/>
<protein>
    <recommendedName>
        <fullName evidence="4">Septin-type G domain-containing protein</fullName>
    </recommendedName>
</protein>
<name>A0AAD7V4C2_9FUNG</name>
<dbReference type="AlphaFoldDB" id="A0AAD7V4C2"/>
<feature type="compositionally biased region" description="Polar residues" evidence="2">
    <location>
        <begin position="451"/>
        <end position="462"/>
    </location>
</feature>
<reference evidence="5 6" key="1">
    <citation type="submission" date="2023-03" db="EMBL/GenBank/DDBJ databases">
        <title>Genome sequence of Lichtheimia ornata CBS 291.66.</title>
        <authorList>
            <person name="Mohabir J.T."/>
            <person name="Shea T.P."/>
            <person name="Kurbessoian T."/>
            <person name="Berby B."/>
            <person name="Fontaine J."/>
            <person name="Livny J."/>
            <person name="Gnirke A."/>
            <person name="Stajich J.E."/>
            <person name="Cuomo C.A."/>
        </authorList>
    </citation>
    <scope>NUCLEOTIDE SEQUENCE [LARGE SCALE GENOMIC DNA]</scope>
    <source>
        <strain evidence="5">CBS 291.66</strain>
    </source>
</reference>
<dbReference type="PROSITE" id="PS51719">
    <property type="entry name" value="G_SEPTIN"/>
    <property type="match status" value="1"/>
</dbReference>
<dbReference type="Pfam" id="PF00735">
    <property type="entry name" value="Septin"/>
    <property type="match status" value="1"/>
</dbReference>
<evidence type="ECO:0000256" key="3">
    <source>
        <dbReference type="SAM" id="Phobius"/>
    </source>
</evidence>
<keyword evidence="1" id="KW-0342">GTP-binding</keyword>
<evidence type="ECO:0000256" key="2">
    <source>
        <dbReference type="SAM" id="MobiDB-lite"/>
    </source>
</evidence>
<feature type="region of interest" description="Disordered" evidence="2">
    <location>
        <begin position="451"/>
        <end position="479"/>
    </location>
</feature>
<dbReference type="SUPFAM" id="SSF52540">
    <property type="entry name" value="P-loop containing nucleoside triphosphate hydrolases"/>
    <property type="match status" value="1"/>
</dbReference>
<feature type="transmembrane region" description="Helical" evidence="3">
    <location>
        <begin position="492"/>
        <end position="514"/>
    </location>
</feature>
<feature type="compositionally biased region" description="Basic and acidic residues" evidence="2">
    <location>
        <begin position="19"/>
        <end position="29"/>
    </location>
</feature>
<keyword evidence="1" id="KW-0547">Nucleotide-binding</keyword>
<feature type="domain" description="Septin-type G" evidence="4">
    <location>
        <begin position="71"/>
        <end position="415"/>
    </location>
</feature>
<dbReference type="GO" id="GO:0005525">
    <property type="term" value="F:GTP binding"/>
    <property type="evidence" value="ECO:0007669"/>
    <property type="project" value="UniProtKB-KW"/>
</dbReference>
<evidence type="ECO:0000259" key="4">
    <source>
        <dbReference type="PROSITE" id="PS51719"/>
    </source>
</evidence>
<evidence type="ECO:0000256" key="1">
    <source>
        <dbReference type="RuleBase" id="RU004560"/>
    </source>
</evidence>
<comment type="caution">
    <text evidence="5">The sequence shown here is derived from an EMBL/GenBank/DDBJ whole genome shotgun (WGS) entry which is preliminary data.</text>
</comment>
<keyword evidence="3" id="KW-0812">Transmembrane</keyword>
<organism evidence="5 6">
    <name type="scientific">Lichtheimia ornata</name>
    <dbReference type="NCBI Taxonomy" id="688661"/>
    <lineage>
        <taxon>Eukaryota</taxon>
        <taxon>Fungi</taxon>
        <taxon>Fungi incertae sedis</taxon>
        <taxon>Mucoromycota</taxon>
        <taxon>Mucoromycotina</taxon>
        <taxon>Mucoromycetes</taxon>
        <taxon>Mucorales</taxon>
        <taxon>Lichtheimiaceae</taxon>
        <taxon>Lichtheimia</taxon>
    </lineage>
</organism>
<dbReference type="InterPro" id="IPR030379">
    <property type="entry name" value="G_SEPTIN_dom"/>
</dbReference>
<accession>A0AAD7V4C2</accession>
<dbReference type="Proteomes" id="UP001234581">
    <property type="component" value="Unassembled WGS sequence"/>
</dbReference>
<dbReference type="EMBL" id="JARTCD010000023">
    <property type="protein sequence ID" value="KAJ8658649.1"/>
    <property type="molecule type" value="Genomic_DNA"/>
</dbReference>
<dbReference type="RefSeq" id="XP_058343562.1">
    <property type="nucleotide sequence ID" value="XM_058485727.1"/>
</dbReference>
<sequence length="516" mass="58956">MEPLENTIPRRFQRQQRTLSDHWSDDYSSEKSPAYAKTENSSAAWSLRDDSNAELVVPQVMIQPLGITRQDIGHLRVIVCGDSGIGKTAMIQALTMLPEITACEVATDVECSNPSFMTNFLETDEEKEEEYDEASSFAKDEIGLNIQETFASTMTAPFWSRDNQQQQQQQHQSNDHQIFIKNICLVDTPGYGACIDAQSVITSVASYIERQFQKTSNMLNPMYPNTPEVTRLVHNPYGAHTHVDACIYVVLDRFKRVDIEYMRAIHHLCNVIPVIIKHDPQLTQDQENELKKDVLRELDENGIETFTTTCNPFILPDTTHVDDLRDALFYSHIEHLRRSTATKFVTWRASQIMISSSTMSSTLTASTLTSAETVDRMHALRTRHEQNMNLYISRYVSEKRKTMERDMFERERALKNELASVERRKRAELLVNELNQLFQQGNIDDLKVLRPTTTSHPQQGKGSTTTSSSSVEGNHGNKGRPLLLQQQKVDNMIQLVLFIIGLHLIFDVVCTIYLHQ</sequence>
<keyword evidence="6" id="KW-1185">Reference proteome</keyword>
<dbReference type="Gene3D" id="3.40.50.300">
    <property type="entry name" value="P-loop containing nucleotide triphosphate hydrolases"/>
    <property type="match status" value="1"/>
</dbReference>
<gene>
    <name evidence="5" type="ORF">O0I10_005689</name>
</gene>
<comment type="similarity">
    <text evidence="1">Belongs to the TRAFAC class TrmE-Era-EngA-EngB-Septin-like GTPase superfamily. Septin GTPase family.</text>
</comment>
<keyword evidence="3" id="KW-1133">Transmembrane helix</keyword>
<evidence type="ECO:0000313" key="6">
    <source>
        <dbReference type="Proteomes" id="UP001234581"/>
    </source>
</evidence>